<evidence type="ECO:0000313" key="2">
    <source>
        <dbReference type="EMBL" id="SJZ66893.1"/>
    </source>
</evidence>
<dbReference type="InterPro" id="IPR012902">
    <property type="entry name" value="N_methyl_site"/>
</dbReference>
<keyword evidence="1" id="KW-0472">Membrane</keyword>
<dbReference type="Proteomes" id="UP000189857">
    <property type="component" value="Unassembled WGS sequence"/>
</dbReference>
<reference evidence="2 3" key="1">
    <citation type="submission" date="2017-02" db="EMBL/GenBank/DDBJ databases">
        <authorList>
            <person name="Peterson S.W."/>
        </authorList>
    </citation>
    <scope>NUCLEOTIDE SEQUENCE [LARGE SCALE GENOMIC DNA]</scope>
    <source>
        <strain evidence="2 3">ATCC 17233</strain>
    </source>
</reference>
<keyword evidence="3" id="KW-1185">Reference proteome</keyword>
<proteinExistence type="predicted"/>
<dbReference type="Pfam" id="PF07963">
    <property type="entry name" value="N_methyl"/>
    <property type="match status" value="1"/>
</dbReference>
<feature type="transmembrane region" description="Helical" evidence="1">
    <location>
        <begin position="12"/>
        <end position="38"/>
    </location>
</feature>
<dbReference type="RefSeq" id="WP_078787091.1">
    <property type="nucleotide sequence ID" value="NZ_FMTO01000006.1"/>
</dbReference>
<keyword evidence="1" id="KW-1133">Transmembrane helix</keyword>
<dbReference type="OrthoDB" id="2044490at2"/>
<keyword evidence="1" id="KW-0812">Transmembrane</keyword>
<evidence type="ECO:0000313" key="3">
    <source>
        <dbReference type="Proteomes" id="UP000189857"/>
    </source>
</evidence>
<dbReference type="EMBL" id="FUXA01000007">
    <property type="protein sequence ID" value="SJZ66893.1"/>
    <property type="molecule type" value="Genomic_DNA"/>
</dbReference>
<sequence length="198" mass="21377">MKKTIKRNDGFSMVEMIIVLAIVAVVSAMSVISISITYTARAKEAASTFDSEIATLYASCKGMSVDVDKNGLIQGDEENYAYCIKLYKPASKQEVFLCQGYYDLTATSVAGSFVSTSTMNGGLGKNLTSYVKVNFTGKKADGTDVTNFAPKDGSDAIYIAFNRRGECIYGVGTYEFKKTSGKTVARKYIRANGSHGSK</sequence>
<dbReference type="NCBIfam" id="TIGR02532">
    <property type="entry name" value="IV_pilin_GFxxxE"/>
    <property type="match status" value="1"/>
</dbReference>
<evidence type="ECO:0000256" key="1">
    <source>
        <dbReference type="SAM" id="Phobius"/>
    </source>
</evidence>
<dbReference type="AlphaFoldDB" id="A0A1T4MIY9"/>
<gene>
    <name evidence="2" type="ORF">SAMN02745110_01245</name>
</gene>
<protein>
    <submittedName>
        <fullName evidence="2">Prepilin-type N-terminal cleavage/methylation domain-containing protein</fullName>
    </submittedName>
</protein>
<name>A0A1T4MIY9_9FIRM</name>
<accession>A0A1T4MIY9</accession>
<organism evidence="2 3">
    <name type="scientific">Eubacterium ruminantium</name>
    <dbReference type="NCBI Taxonomy" id="42322"/>
    <lineage>
        <taxon>Bacteria</taxon>
        <taxon>Bacillati</taxon>
        <taxon>Bacillota</taxon>
        <taxon>Clostridia</taxon>
        <taxon>Eubacteriales</taxon>
        <taxon>Eubacteriaceae</taxon>
        <taxon>Eubacterium</taxon>
    </lineage>
</organism>